<comment type="caution">
    <text evidence="3">The sequence shown here is derived from an EMBL/GenBank/DDBJ whole genome shotgun (WGS) entry which is preliminary data.</text>
</comment>
<accession>A0A7X0Y1L3</accession>
<dbReference type="NCBIfam" id="TIGR02532">
    <property type="entry name" value="IV_pilin_GFxxxE"/>
    <property type="match status" value="1"/>
</dbReference>
<evidence type="ECO:0000256" key="2">
    <source>
        <dbReference type="ARBA" id="ARBA00023287"/>
    </source>
</evidence>
<dbReference type="Proteomes" id="UP000535908">
    <property type="component" value="Unassembled WGS sequence"/>
</dbReference>
<name>A0A7X0Y1L3_9LIST</name>
<dbReference type="GO" id="GO:0009986">
    <property type="term" value="C:cell surface"/>
    <property type="evidence" value="ECO:0007669"/>
    <property type="project" value="UniProtKB-SubCell"/>
</dbReference>
<reference evidence="3 4" key="1">
    <citation type="submission" date="2020-03" db="EMBL/GenBank/DDBJ databases">
        <title>Soil Listeria distribution.</title>
        <authorList>
            <person name="Liao J."/>
            <person name="Wiedmann M."/>
        </authorList>
    </citation>
    <scope>NUCLEOTIDE SEQUENCE [LARGE SCALE GENOMIC DNA]</scope>
    <source>
        <strain evidence="3 4">FSL L7-0741</strain>
    </source>
</reference>
<dbReference type="AlphaFoldDB" id="A0A7X0Y1L3"/>
<sequence>MKQNGFTLIEMLLVLSISLLLLSISIFPAGNLLTQILEKQSLDQLKIDIMHLQAEAIIANQETSLVFVGTNNTYFGSLSTPNKSVISRKLTPTLQFQEKSEQTFRFSPPFGNISKFKTIIIEGYSKKYALIFQIGKGRFRIDEL</sequence>
<dbReference type="InterPro" id="IPR016785">
    <property type="entry name" value="ComGD"/>
</dbReference>
<comment type="subcellular location">
    <subcellularLocation>
        <location evidence="1">Cell surface</location>
    </subcellularLocation>
</comment>
<gene>
    <name evidence="3" type="ORF">HCA69_01605</name>
</gene>
<dbReference type="Pfam" id="PF07963">
    <property type="entry name" value="N_methyl"/>
    <property type="match status" value="1"/>
</dbReference>
<keyword evidence="2" id="KW-0178">Competence</keyword>
<evidence type="ECO:0000313" key="4">
    <source>
        <dbReference type="Proteomes" id="UP000535908"/>
    </source>
</evidence>
<dbReference type="PIRSF" id="PIRSF021292">
    <property type="entry name" value="Competence_ComGD"/>
    <property type="match status" value="1"/>
</dbReference>
<protein>
    <submittedName>
        <fullName evidence="3">Prepilin-type N-terminal cleavage/methylation domain-containing protein</fullName>
    </submittedName>
</protein>
<dbReference type="NCBIfam" id="NF040982">
    <property type="entry name" value="ComGD"/>
    <property type="match status" value="1"/>
</dbReference>
<dbReference type="InterPro" id="IPR045584">
    <property type="entry name" value="Pilin-like"/>
</dbReference>
<dbReference type="InterPro" id="IPR012902">
    <property type="entry name" value="N_methyl_site"/>
</dbReference>
<organism evidence="3 4">
    <name type="scientific">Listeria grandensis</name>
    <dbReference type="NCBI Taxonomy" id="1494963"/>
    <lineage>
        <taxon>Bacteria</taxon>
        <taxon>Bacillati</taxon>
        <taxon>Bacillota</taxon>
        <taxon>Bacilli</taxon>
        <taxon>Bacillales</taxon>
        <taxon>Listeriaceae</taxon>
        <taxon>Listeria</taxon>
    </lineage>
</organism>
<dbReference type="RefSeq" id="WP_185525287.1">
    <property type="nucleotide sequence ID" value="NZ_JAARWN010000001.1"/>
</dbReference>
<dbReference type="EMBL" id="JAARWN010000001">
    <property type="protein sequence ID" value="MBC1935043.1"/>
    <property type="molecule type" value="Genomic_DNA"/>
</dbReference>
<evidence type="ECO:0000313" key="3">
    <source>
        <dbReference type="EMBL" id="MBC1935043.1"/>
    </source>
</evidence>
<evidence type="ECO:0000256" key="1">
    <source>
        <dbReference type="ARBA" id="ARBA00004241"/>
    </source>
</evidence>
<proteinExistence type="predicted"/>
<dbReference type="SUPFAM" id="SSF54523">
    <property type="entry name" value="Pili subunits"/>
    <property type="match status" value="1"/>
</dbReference>
<dbReference type="GO" id="GO:0030420">
    <property type="term" value="P:establishment of competence for transformation"/>
    <property type="evidence" value="ECO:0007669"/>
    <property type="project" value="UniProtKB-KW"/>
</dbReference>